<dbReference type="EMBL" id="CP120682">
    <property type="protein sequence ID" value="WKN35518.1"/>
    <property type="molecule type" value="Genomic_DNA"/>
</dbReference>
<proteinExistence type="predicted"/>
<gene>
    <name evidence="1" type="ORF">K4G66_24390</name>
</gene>
<evidence type="ECO:0000313" key="1">
    <source>
        <dbReference type="EMBL" id="WKN35518.1"/>
    </source>
</evidence>
<accession>A0AA49GK14</accession>
<organism evidence="1">
    <name type="scientific">Roseihalotalea indica</name>
    <dbReference type="NCBI Taxonomy" id="2867963"/>
    <lineage>
        <taxon>Bacteria</taxon>
        <taxon>Pseudomonadati</taxon>
        <taxon>Bacteroidota</taxon>
        <taxon>Cytophagia</taxon>
        <taxon>Cytophagales</taxon>
        <taxon>Catalimonadaceae</taxon>
        <taxon>Roseihalotalea</taxon>
    </lineage>
</organism>
<protein>
    <submittedName>
        <fullName evidence="1">Uncharacterized protein</fullName>
    </submittedName>
</protein>
<reference evidence="1" key="2">
    <citation type="journal article" date="2024" name="Antonie Van Leeuwenhoek">
        <title>Roseihalotalea indica gen. nov., sp. nov., a halophilic Bacteroidetes from mesopelagic Southwest Indian Ocean with higher carbohydrate metabolic potential.</title>
        <authorList>
            <person name="Chen B."/>
            <person name="Zhang M."/>
            <person name="Lin D."/>
            <person name="Ye J."/>
            <person name="Tang K."/>
        </authorList>
    </citation>
    <scope>NUCLEOTIDE SEQUENCE</scope>
    <source>
        <strain evidence="1">TK19036</strain>
    </source>
</reference>
<dbReference type="AlphaFoldDB" id="A0AA49GK14"/>
<reference evidence="1" key="1">
    <citation type="journal article" date="2023" name="Comput. Struct. Biotechnol. J.">
        <title>Discovery of a novel marine Bacteroidetes with a rich repertoire of carbohydrate-active enzymes.</title>
        <authorList>
            <person name="Chen B."/>
            <person name="Liu G."/>
            <person name="Chen Q."/>
            <person name="Wang H."/>
            <person name="Liu L."/>
            <person name="Tang K."/>
        </authorList>
    </citation>
    <scope>NUCLEOTIDE SEQUENCE</scope>
    <source>
        <strain evidence="1">TK19036</strain>
    </source>
</reference>
<name>A0AA49GK14_9BACT</name>
<sequence length="335" mass="39064">MKKLLTRLLLLGITVLLPLSFYNYSTDFYGVFKGDLSRKYNEPNFRFIKTKFVLDHSDKYDSYIFGSSRVGKIIAYKYSPSAYNMYYSEGIPSEFLEDIKLLIQKGVTIKNIYIGLDEFSFKIFPQRHQGQLLRLAYHQDWVEDIASYMQYLIEPPKIGFPKYEVPTNFDYTKSGAPLHYPVDSAINSNPEAHITSEKFNKPAKYHGKRVDATIKDIQEIINLCKSEAIDLTIFINPAFVNTYTQYSFNEIAEIKLKLAKITEYEDFSGFNKITMNPINYYESNHYRYHVGDSIWLHCSGKQKASFAKHVTENNIQEYLQKEKAEWIKFTSKPSP</sequence>